<dbReference type="EMBL" id="VJXR01000060">
    <property type="protein sequence ID" value="TRW43933.1"/>
    <property type="molecule type" value="Genomic_DNA"/>
</dbReference>
<organism evidence="3 4">
    <name type="scientific">Georgenia yuyongxinii</name>
    <dbReference type="NCBI Taxonomy" id="2589797"/>
    <lineage>
        <taxon>Bacteria</taxon>
        <taxon>Bacillati</taxon>
        <taxon>Actinomycetota</taxon>
        <taxon>Actinomycetes</taxon>
        <taxon>Micrococcales</taxon>
        <taxon>Bogoriellaceae</taxon>
        <taxon>Georgenia</taxon>
    </lineage>
</organism>
<dbReference type="Proteomes" id="UP000318693">
    <property type="component" value="Unassembled WGS sequence"/>
</dbReference>
<dbReference type="Pfam" id="PF10745">
    <property type="entry name" value="DUF2530"/>
    <property type="match status" value="1"/>
</dbReference>
<evidence type="ECO:0000313" key="4">
    <source>
        <dbReference type="Proteomes" id="UP000318693"/>
    </source>
</evidence>
<sequence length="101" mass="10499">MPDLNLFERRPDPPPAKVNALTMTVAGTLVWAVATAVVAILIGRGAVPLRYLGVCLAGLTMGALAIGWGFVHERRARGGRLAAAPAGREEPETTGNGPTAR</sequence>
<keyword evidence="4" id="KW-1185">Reference proteome</keyword>
<gene>
    <name evidence="3" type="ORF">FJ693_15710</name>
</gene>
<dbReference type="RefSeq" id="WP_143419415.1">
    <property type="nucleotide sequence ID" value="NZ_VJXR01000060.1"/>
</dbReference>
<name>A0A552WN41_9MICO</name>
<evidence type="ECO:0000313" key="3">
    <source>
        <dbReference type="EMBL" id="TRW43933.1"/>
    </source>
</evidence>
<reference evidence="3 4" key="1">
    <citation type="submission" date="2019-07" db="EMBL/GenBank/DDBJ databases">
        <title>Georgenia wutianyii sp. nov. and Georgenia *** sp. nov. isolated from plateau pika (Ochotona curzoniae) in the Qinghai-Tibet plateau of China.</title>
        <authorList>
            <person name="Tian Z."/>
        </authorList>
    </citation>
    <scope>NUCLEOTIDE SEQUENCE [LARGE SCALE GENOMIC DNA]</scope>
    <source>
        <strain evidence="3 4">Z446</strain>
    </source>
</reference>
<proteinExistence type="predicted"/>
<keyword evidence="2" id="KW-0812">Transmembrane</keyword>
<dbReference type="AlphaFoldDB" id="A0A552WN41"/>
<accession>A0A552WN41</accession>
<protein>
    <submittedName>
        <fullName evidence="3">DUF2530 domain-containing protein</fullName>
    </submittedName>
</protein>
<keyword evidence="2" id="KW-0472">Membrane</keyword>
<evidence type="ECO:0000256" key="1">
    <source>
        <dbReference type="SAM" id="MobiDB-lite"/>
    </source>
</evidence>
<feature type="transmembrane region" description="Helical" evidence="2">
    <location>
        <begin position="49"/>
        <end position="71"/>
    </location>
</feature>
<dbReference type="InterPro" id="IPR019681">
    <property type="entry name" value="DUF2530"/>
</dbReference>
<feature type="region of interest" description="Disordered" evidence="1">
    <location>
        <begin position="80"/>
        <end position="101"/>
    </location>
</feature>
<feature type="transmembrane region" description="Helical" evidence="2">
    <location>
        <begin position="20"/>
        <end position="43"/>
    </location>
</feature>
<evidence type="ECO:0000256" key="2">
    <source>
        <dbReference type="SAM" id="Phobius"/>
    </source>
</evidence>
<comment type="caution">
    <text evidence="3">The sequence shown here is derived from an EMBL/GenBank/DDBJ whole genome shotgun (WGS) entry which is preliminary data.</text>
</comment>
<keyword evidence="2" id="KW-1133">Transmembrane helix</keyword>